<keyword evidence="2" id="KW-0560">Oxidoreductase</keyword>
<dbReference type="Pfam" id="PF00465">
    <property type="entry name" value="Fe-ADH"/>
    <property type="match status" value="1"/>
</dbReference>
<dbReference type="RefSeq" id="WP_146812470.1">
    <property type="nucleotide sequence ID" value="NZ_BJXX01000246.1"/>
</dbReference>
<reference evidence="6 7" key="1">
    <citation type="submission" date="2019-07" db="EMBL/GenBank/DDBJ databases">
        <title>Whole genome shotgun sequence of Aneurinibacillus danicus NBRC 102444.</title>
        <authorList>
            <person name="Hosoyama A."/>
            <person name="Uohara A."/>
            <person name="Ohji S."/>
            <person name="Ichikawa N."/>
        </authorList>
    </citation>
    <scope>NUCLEOTIDE SEQUENCE [LARGE SCALE GENOMIC DNA]</scope>
    <source>
        <strain evidence="6 7">NBRC 102444</strain>
    </source>
</reference>
<gene>
    <name evidence="6" type="primary">dhaT</name>
    <name evidence="6" type="ORF">ADA01nite_43070</name>
</gene>
<dbReference type="FunFam" id="1.20.1090.10:FF:000001">
    <property type="entry name" value="Aldehyde-alcohol dehydrogenase"/>
    <property type="match status" value="1"/>
</dbReference>
<sequence>MNLAEKISIFNCNTEIFFGVGAIRQLSKIISLQTVERILIICDEGVKKAGILDLVLQEIKQAQIDCIVFSEVEANPSSTTVNKASQILMDSKADLIVAVGGGSPLDTAKAVGVVATNGGDITQYEGIDKFEFPSLPVVAVPTTAGTASEVTNFTVITDLEREYKVTIGGRKLAARWAIVDPVLTLTLPPKLTASTGLDALVHAIESYTSTMAYPLSEALALEAIRVISDSLRQAVYNGDNLEARTKMLYGSLVAGMAFNNTRLGNVHAMSHPLSAKFNVPHGVANSVLLPHVMEFNRMAAPGKFARIAIEMNEVREGAKSELEMSKDAITAVQKLASDIGIPDNFRDYGVTVDSIPGMAQDAMKSGNILVNPRKTSIEDVITLYHKTL</sequence>
<dbReference type="Gene3D" id="1.20.1090.10">
    <property type="entry name" value="Dehydroquinate synthase-like - alpha domain"/>
    <property type="match status" value="1"/>
</dbReference>
<protein>
    <submittedName>
        <fullName evidence="6">Alcohol dehydrogenase</fullName>
    </submittedName>
</protein>
<dbReference type="EMBL" id="BJXX01000246">
    <property type="protein sequence ID" value="GEN36847.1"/>
    <property type="molecule type" value="Genomic_DNA"/>
</dbReference>
<evidence type="ECO:0000259" key="4">
    <source>
        <dbReference type="Pfam" id="PF00465"/>
    </source>
</evidence>
<accession>A0A511VD76</accession>
<dbReference type="CDD" id="cd08551">
    <property type="entry name" value="Fe-ADH"/>
    <property type="match status" value="1"/>
</dbReference>
<dbReference type="GO" id="GO:0004022">
    <property type="term" value="F:alcohol dehydrogenase (NAD+) activity"/>
    <property type="evidence" value="ECO:0007669"/>
    <property type="project" value="UniProtKB-ARBA"/>
</dbReference>
<evidence type="ECO:0000259" key="5">
    <source>
        <dbReference type="Pfam" id="PF25137"/>
    </source>
</evidence>
<comment type="similarity">
    <text evidence="1">Belongs to the iron-containing alcohol dehydrogenase family.</text>
</comment>
<organism evidence="6 7">
    <name type="scientific">Aneurinibacillus danicus</name>
    <dbReference type="NCBI Taxonomy" id="267746"/>
    <lineage>
        <taxon>Bacteria</taxon>
        <taxon>Bacillati</taxon>
        <taxon>Bacillota</taxon>
        <taxon>Bacilli</taxon>
        <taxon>Bacillales</taxon>
        <taxon>Paenibacillaceae</taxon>
        <taxon>Aneurinibacillus group</taxon>
        <taxon>Aneurinibacillus</taxon>
    </lineage>
</organism>
<dbReference type="InterPro" id="IPR001670">
    <property type="entry name" value="ADH_Fe/GldA"/>
</dbReference>
<dbReference type="SUPFAM" id="SSF56796">
    <property type="entry name" value="Dehydroquinate synthase-like"/>
    <property type="match status" value="1"/>
</dbReference>
<name>A0A511VD76_9BACL</name>
<dbReference type="InterPro" id="IPR056798">
    <property type="entry name" value="ADH_Fe_C"/>
</dbReference>
<evidence type="ECO:0000256" key="3">
    <source>
        <dbReference type="ARBA" id="ARBA00023027"/>
    </source>
</evidence>
<evidence type="ECO:0000313" key="7">
    <source>
        <dbReference type="Proteomes" id="UP000321157"/>
    </source>
</evidence>
<dbReference type="FunFam" id="3.40.50.1970:FF:000003">
    <property type="entry name" value="Alcohol dehydrogenase, iron-containing"/>
    <property type="match status" value="1"/>
</dbReference>
<evidence type="ECO:0000256" key="2">
    <source>
        <dbReference type="ARBA" id="ARBA00023002"/>
    </source>
</evidence>
<dbReference type="Proteomes" id="UP000321157">
    <property type="component" value="Unassembled WGS sequence"/>
</dbReference>
<dbReference type="GO" id="GO:0046872">
    <property type="term" value="F:metal ion binding"/>
    <property type="evidence" value="ECO:0007669"/>
    <property type="project" value="InterPro"/>
</dbReference>
<dbReference type="PROSITE" id="PS00913">
    <property type="entry name" value="ADH_IRON_1"/>
    <property type="match status" value="1"/>
</dbReference>
<evidence type="ECO:0000256" key="1">
    <source>
        <dbReference type="ARBA" id="ARBA00007358"/>
    </source>
</evidence>
<feature type="domain" description="Alcohol dehydrogenase iron-type/glycerol dehydrogenase GldA" evidence="4">
    <location>
        <begin position="14"/>
        <end position="181"/>
    </location>
</feature>
<proteinExistence type="inferred from homology"/>
<evidence type="ECO:0000313" key="6">
    <source>
        <dbReference type="EMBL" id="GEN36847.1"/>
    </source>
</evidence>
<comment type="caution">
    <text evidence="6">The sequence shown here is derived from an EMBL/GenBank/DDBJ whole genome shotgun (WGS) entry which is preliminary data.</text>
</comment>
<dbReference type="PANTHER" id="PTHR11496">
    <property type="entry name" value="ALCOHOL DEHYDROGENASE"/>
    <property type="match status" value="1"/>
</dbReference>
<dbReference type="AlphaFoldDB" id="A0A511VD76"/>
<dbReference type="Gene3D" id="3.40.50.1970">
    <property type="match status" value="1"/>
</dbReference>
<dbReference type="OrthoDB" id="9815791at2"/>
<dbReference type="InterPro" id="IPR039697">
    <property type="entry name" value="Alcohol_dehydrogenase_Fe"/>
</dbReference>
<keyword evidence="3" id="KW-0520">NAD</keyword>
<dbReference type="InterPro" id="IPR018211">
    <property type="entry name" value="ADH_Fe_CS"/>
</dbReference>
<dbReference type="PROSITE" id="PS00060">
    <property type="entry name" value="ADH_IRON_2"/>
    <property type="match status" value="1"/>
</dbReference>
<keyword evidence="7" id="KW-1185">Reference proteome</keyword>
<dbReference type="Pfam" id="PF25137">
    <property type="entry name" value="ADH_Fe_C"/>
    <property type="match status" value="1"/>
</dbReference>
<dbReference type="PANTHER" id="PTHR11496:SF102">
    <property type="entry name" value="ALCOHOL DEHYDROGENASE 4"/>
    <property type="match status" value="1"/>
</dbReference>
<feature type="domain" description="Fe-containing alcohol dehydrogenase-like C-terminal" evidence="5">
    <location>
        <begin position="192"/>
        <end position="387"/>
    </location>
</feature>